<accession>A9NQ39</accession>
<organism evidence="11">
    <name type="scientific">Picea sitchensis</name>
    <name type="common">Sitka spruce</name>
    <name type="synonym">Pinus sitchensis</name>
    <dbReference type="NCBI Taxonomy" id="3332"/>
    <lineage>
        <taxon>Eukaryota</taxon>
        <taxon>Viridiplantae</taxon>
        <taxon>Streptophyta</taxon>
        <taxon>Embryophyta</taxon>
        <taxon>Tracheophyta</taxon>
        <taxon>Spermatophyta</taxon>
        <taxon>Pinopsida</taxon>
        <taxon>Pinidae</taxon>
        <taxon>Conifers I</taxon>
        <taxon>Pinales</taxon>
        <taxon>Pinaceae</taxon>
        <taxon>Picea</taxon>
    </lineage>
</organism>
<dbReference type="InterPro" id="IPR004316">
    <property type="entry name" value="SWEET_rpt"/>
</dbReference>
<protein>
    <recommendedName>
        <fullName evidence="10">Bidirectional sugar transporter SWEET</fullName>
    </recommendedName>
</protein>
<comment type="function">
    <text evidence="10">Mediates both low-affinity uptake and efflux of sugar across the membrane.</text>
</comment>
<evidence type="ECO:0000256" key="5">
    <source>
        <dbReference type="ARBA" id="ARBA00022597"/>
    </source>
</evidence>
<name>A9NQ39_PICSI</name>
<keyword evidence="5 10" id="KW-0762">Sugar transport</keyword>
<dbReference type="FunFam" id="1.20.1280.290:FF:000002">
    <property type="entry name" value="Bidirectional sugar transporter SWEET"/>
    <property type="match status" value="1"/>
</dbReference>
<dbReference type="GO" id="GO:0051119">
    <property type="term" value="F:sugar transmembrane transporter activity"/>
    <property type="evidence" value="ECO:0007669"/>
    <property type="project" value="InterPro"/>
</dbReference>
<evidence type="ECO:0000256" key="6">
    <source>
        <dbReference type="ARBA" id="ARBA00022692"/>
    </source>
</evidence>
<keyword evidence="6 10" id="KW-0812">Transmembrane</keyword>
<comment type="subcellular location">
    <subcellularLocation>
        <location evidence="1 10">Cell membrane</location>
        <topology evidence="1 10">Multi-pass membrane protein</topology>
    </subcellularLocation>
</comment>
<evidence type="ECO:0000256" key="2">
    <source>
        <dbReference type="ARBA" id="ARBA00007809"/>
    </source>
</evidence>
<evidence type="ECO:0000256" key="10">
    <source>
        <dbReference type="RuleBase" id="RU910715"/>
    </source>
</evidence>
<feature type="transmembrane region" description="Helical" evidence="10">
    <location>
        <begin position="71"/>
        <end position="91"/>
    </location>
</feature>
<dbReference type="AlphaFoldDB" id="A9NQ39"/>
<comment type="similarity">
    <text evidence="2 10">Belongs to the SWEET sugar transporter family.</text>
</comment>
<feature type="transmembrane region" description="Helical" evidence="10">
    <location>
        <begin position="103"/>
        <end position="123"/>
    </location>
</feature>
<evidence type="ECO:0000313" key="11">
    <source>
        <dbReference type="EMBL" id="ABK22750.1"/>
    </source>
</evidence>
<evidence type="ECO:0000256" key="4">
    <source>
        <dbReference type="ARBA" id="ARBA00022475"/>
    </source>
</evidence>
<keyword evidence="8 10" id="KW-1133">Transmembrane helix</keyword>
<feature type="transmembrane region" description="Helical" evidence="10">
    <location>
        <begin position="161"/>
        <end position="183"/>
    </location>
</feature>
<dbReference type="EMBL" id="EF083402">
    <property type="protein sequence ID" value="ABK22750.1"/>
    <property type="molecule type" value="mRNA"/>
</dbReference>
<dbReference type="EMBL" id="BT071482">
    <property type="protein sequence ID" value="ACN40940.1"/>
    <property type="molecule type" value="mRNA"/>
</dbReference>
<keyword evidence="4" id="KW-1003">Cell membrane</keyword>
<evidence type="ECO:0000256" key="1">
    <source>
        <dbReference type="ARBA" id="ARBA00004651"/>
    </source>
</evidence>
<keyword evidence="7" id="KW-0677">Repeat</keyword>
<feature type="transmembrane region" description="Helical" evidence="10">
    <location>
        <begin position="189"/>
        <end position="210"/>
    </location>
</feature>
<feature type="transmembrane region" description="Helical" evidence="10">
    <location>
        <begin position="6"/>
        <end position="30"/>
    </location>
</feature>
<feature type="transmembrane region" description="Helical" evidence="10">
    <location>
        <begin position="42"/>
        <end position="59"/>
    </location>
</feature>
<keyword evidence="3 10" id="KW-0813">Transport</keyword>
<dbReference type="GO" id="GO:0005886">
    <property type="term" value="C:plasma membrane"/>
    <property type="evidence" value="ECO:0007669"/>
    <property type="project" value="UniProtKB-SubCell"/>
</dbReference>
<proteinExistence type="evidence at transcript level"/>
<dbReference type="PANTHER" id="PTHR10791">
    <property type="entry name" value="RAG1-ACTIVATING PROTEIN 1"/>
    <property type="match status" value="1"/>
</dbReference>
<dbReference type="Gene3D" id="1.20.1280.290">
    <property type="match status" value="2"/>
</dbReference>
<feature type="transmembrane region" description="Helical" evidence="10">
    <location>
        <begin position="129"/>
        <end position="149"/>
    </location>
</feature>
<reference evidence="11" key="1">
    <citation type="journal article" date="2008" name="BMC Genomics">
        <title>A conifer genomics resource of 200,000 spruce (Picea spp.) ESTs and 6,464 high-quality, sequence-finished full-length cDNAs for Sitka spruce (Picea sitchensis).</title>
        <authorList>
            <person name="Ralph S.G."/>
            <person name="Chun H.J."/>
            <person name="Kolosova N."/>
            <person name="Cooper D."/>
            <person name="Oddy C."/>
            <person name="Ritland C.E."/>
            <person name="Kirkpatrick R."/>
            <person name="Moore R."/>
            <person name="Barber S."/>
            <person name="Holt R.A."/>
            <person name="Jones S.J."/>
            <person name="Marra M.A."/>
            <person name="Douglas C.J."/>
            <person name="Ritland K."/>
            <person name="Bohlmann J."/>
        </authorList>
    </citation>
    <scope>NUCLEOTIDE SEQUENCE</scope>
    <source>
        <tissue evidence="11">Bark</tissue>
    </source>
</reference>
<evidence type="ECO:0000313" key="12">
    <source>
        <dbReference type="EMBL" id="ACN40940.1"/>
    </source>
</evidence>
<sequence>MLIAHFIFGIFGNITALTLFLAPLITFWTIIKNKSTEQFSGFPYVSTLLNCLLSAWYGLPFVSPNNLLVSTVNGTGAAIELCYVIVFLFYIRDKKYRVKIFGLLVIVLKFFALVALVSLLALHGHARKLFCGFAAAIFSICMYASPLSIMRTVIKTKSVKYMPFFLSLCVFLCGTSWFIFGLLGKDPFLAVPNGVGSALGAMQLILYAVYKDWKKKDSNTWSPPVQEEGKAGADHMNAMEMGSYGQTEAHNPSGKYVNGF</sequence>
<dbReference type="InterPro" id="IPR047664">
    <property type="entry name" value="SWEET"/>
</dbReference>
<dbReference type="FunFam" id="1.20.1280.290:FF:000014">
    <property type="entry name" value="Bidirectional sugar transporter SWEET"/>
    <property type="match status" value="1"/>
</dbReference>
<evidence type="ECO:0000256" key="3">
    <source>
        <dbReference type="ARBA" id="ARBA00022448"/>
    </source>
</evidence>
<evidence type="ECO:0000256" key="7">
    <source>
        <dbReference type="ARBA" id="ARBA00022737"/>
    </source>
</evidence>
<reference evidence="12" key="2">
    <citation type="submission" date="2009-02" db="EMBL/GenBank/DDBJ databases">
        <title>Full length sequence-verified cDNA sequences from Sitka spruce (Picea sitchensis).</title>
        <authorList>
            <person name="Reid K.E."/>
            <person name="Liao N."/>
            <person name="Ralph S."/>
            <person name="Kolosova N."/>
            <person name="Oddy C."/>
            <person name="Moore R."/>
            <person name="Mayo M."/>
            <person name="Wagner S."/>
            <person name="King J."/>
            <person name="Yanchuk A."/>
            <person name="Holt R."/>
            <person name="Jones S."/>
            <person name="Marra M."/>
            <person name="Ritland C.E."/>
            <person name="Ritland K."/>
            <person name="Bohlmann J."/>
        </authorList>
    </citation>
    <scope>NUCLEOTIDE SEQUENCE</scope>
    <source>
        <tissue evidence="12">Bark</tissue>
    </source>
</reference>
<dbReference type="PANTHER" id="PTHR10791:SF44">
    <property type="entry name" value="BIDIRECTIONAL SUGAR TRANSPORTER SWEET1"/>
    <property type="match status" value="1"/>
</dbReference>
<keyword evidence="9 10" id="KW-0472">Membrane</keyword>
<evidence type="ECO:0000256" key="8">
    <source>
        <dbReference type="ARBA" id="ARBA00022989"/>
    </source>
</evidence>
<evidence type="ECO:0000256" key="9">
    <source>
        <dbReference type="ARBA" id="ARBA00023136"/>
    </source>
</evidence>
<dbReference type="Pfam" id="PF03083">
    <property type="entry name" value="MtN3_slv"/>
    <property type="match status" value="2"/>
</dbReference>